<gene>
    <name evidence="2" type="ORF">A7E75_12925</name>
</gene>
<dbReference type="RefSeq" id="WP_072287654.1">
    <property type="nucleotide sequence ID" value="NZ_CP015518.1"/>
</dbReference>
<evidence type="ECO:0008006" key="4">
    <source>
        <dbReference type="Google" id="ProtNLM"/>
    </source>
</evidence>
<keyword evidence="3" id="KW-1185">Reference proteome</keyword>
<evidence type="ECO:0000313" key="2">
    <source>
        <dbReference type="EMBL" id="APG25812.1"/>
    </source>
</evidence>
<dbReference type="InterPro" id="IPR021457">
    <property type="entry name" value="DUF3108"/>
</dbReference>
<feature type="signal peptide" evidence="1">
    <location>
        <begin position="1"/>
        <end position="21"/>
    </location>
</feature>
<keyword evidence="1" id="KW-0732">Signal</keyword>
<name>A0A1L3GIQ3_SYNAC</name>
<dbReference type="EMBL" id="CP015518">
    <property type="protein sequence ID" value="APG25812.1"/>
    <property type="molecule type" value="Genomic_DNA"/>
</dbReference>
<sequence>MKTLVWILAILGLCLPVDANAGANSSDPTGKSFSRQTLDPLCGEKLSYDIAFLWFDRLAVGDFILEKTEQPQTYRATLEARTMGAAAWLTGNRVQRYVSTLRLSDEGGLRPVSFDADMYRRSGDKVKSRLKHWAFDYPRRLVIEKVTRNGRKSPLKRHAMGSGPYPYDILSAFYNFRAGLWGPLEVGTSCKVPTFAKGAPSAIDISVLANKDRPKEGGFPTGGLVVKVVVDPEVFDTGDGTLYIWFDKAMRPDRVLVKNVIGMGDVRANLRSAGKESGK</sequence>
<accession>A0A1L3GIQ3</accession>
<dbReference type="Pfam" id="PF11306">
    <property type="entry name" value="DUF3108"/>
    <property type="match status" value="1"/>
</dbReference>
<protein>
    <recommendedName>
        <fullName evidence="4">DUF3108 domain-containing protein</fullName>
    </recommendedName>
</protein>
<dbReference type="KEGG" id="pace:A6070_06940"/>
<evidence type="ECO:0000256" key="1">
    <source>
        <dbReference type="SAM" id="SignalP"/>
    </source>
</evidence>
<feature type="chain" id="PRO_5012340322" description="DUF3108 domain-containing protein" evidence="1">
    <location>
        <begin position="22"/>
        <end position="279"/>
    </location>
</feature>
<reference evidence="2 3" key="1">
    <citation type="journal article" date="2017" name="Genome Announc.">
        <title>Complete Genome Sequences of Two Acetylene-Fermenting Pelobacter acetylenicus Strains.</title>
        <authorList>
            <person name="Sutton J.M."/>
            <person name="Baesman S.M."/>
            <person name="Fierst J.L."/>
            <person name="Poret-Peterson A.T."/>
            <person name="Oremland R.S."/>
            <person name="Dunlap D.S."/>
            <person name="Akob D.M."/>
        </authorList>
    </citation>
    <scope>NUCLEOTIDE SEQUENCE [LARGE SCALE GENOMIC DNA]</scope>
    <source>
        <strain evidence="2 3">DSM 3247</strain>
    </source>
</reference>
<dbReference type="Proteomes" id="UP000182264">
    <property type="component" value="Chromosome"/>
</dbReference>
<evidence type="ECO:0000313" key="3">
    <source>
        <dbReference type="Proteomes" id="UP000182264"/>
    </source>
</evidence>
<dbReference type="AlphaFoldDB" id="A0A1L3GIQ3"/>
<dbReference type="STRING" id="29542.A6070_06940"/>
<proteinExistence type="predicted"/>
<organism evidence="2 3">
    <name type="scientific">Syntrophotalea acetylenica</name>
    <name type="common">Pelobacter acetylenicus</name>
    <dbReference type="NCBI Taxonomy" id="29542"/>
    <lineage>
        <taxon>Bacteria</taxon>
        <taxon>Pseudomonadati</taxon>
        <taxon>Thermodesulfobacteriota</taxon>
        <taxon>Desulfuromonadia</taxon>
        <taxon>Desulfuromonadales</taxon>
        <taxon>Syntrophotaleaceae</taxon>
        <taxon>Syntrophotalea</taxon>
    </lineage>
</organism>